<evidence type="ECO:0000256" key="2">
    <source>
        <dbReference type="ARBA" id="ARBA00010210"/>
    </source>
</evidence>
<evidence type="ECO:0000256" key="4">
    <source>
        <dbReference type="ARBA" id="ARBA00022771"/>
    </source>
</evidence>
<evidence type="ECO:0000256" key="8">
    <source>
        <dbReference type="ARBA" id="ARBA00023242"/>
    </source>
</evidence>
<evidence type="ECO:0000259" key="12">
    <source>
        <dbReference type="SMART" id="SM00249"/>
    </source>
</evidence>
<organism evidence="13 14">
    <name type="scientific">Lachancea fermentati</name>
    <name type="common">Zygosaccharomyces fermentati</name>
    <dbReference type="NCBI Taxonomy" id="4955"/>
    <lineage>
        <taxon>Eukaryota</taxon>
        <taxon>Fungi</taxon>
        <taxon>Dikarya</taxon>
        <taxon>Ascomycota</taxon>
        <taxon>Saccharomycotina</taxon>
        <taxon>Saccharomycetes</taxon>
        <taxon>Saccharomycetales</taxon>
        <taxon>Saccharomycetaceae</taxon>
        <taxon>Lachancea</taxon>
    </lineage>
</organism>
<dbReference type="Gene3D" id="3.30.40.10">
    <property type="entry name" value="Zinc/RING finger domain, C3HC4 (zinc finger)"/>
    <property type="match status" value="1"/>
</dbReference>
<dbReference type="PANTHER" id="PTHR10333:SF103">
    <property type="entry name" value="INHIBITOR OF GROWTH PROTEIN 3"/>
    <property type="match status" value="1"/>
</dbReference>
<keyword evidence="4" id="KW-0863">Zinc-finger</keyword>
<dbReference type="EMBL" id="LT598490">
    <property type="protein sequence ID" value="SCW02229.1"/>
    <property type="molecule type" value="Genomic_DNA"/>
</dbReference>
<feature type="binding site" evidence="10">
    <location>
        <position position="146"/>
    </location>
    <ligand>
        <name>Zn(2+)</name>
        <dbReference type="ChEBI" id="CHEBI:29105"/>
        <label>2</label>
    </ligand>
</feature>
<feature type="binding site" evidence="10">
    <location>
        <position position="128"/>
    </location>
    <ligand>
        <name>Zn(2+)</name>
        <dbReference type="ChEBI" id="CHEBI:29105"/>
        <label>1</label>
    </ligand>
</feature>
<feature type="region of interest" description="Disordered" evidence="11">
    <location>
        <begin position="84"/>
        <end position="103"/>
    </location>
</feature>
<gene>
    <name evidence="13" type="ORF">LAFE_0F01816G</name>
</gene>
<dbReference type="GO" id="GO:0005634">
    <property type="term" value="C:nucleus"/>
    <property type="evidence" value="ECO:0007669"/>
    <property type="project" value="UniProtKB-SubCell"/>
</dbReference>
<dbReference type="FunFam" id="3.30.40.10:FF:000569">
    <property type="entry name" value="Chromatin modification-related protein"/>
    <property type="match status" value="1"/>
</dbReference>
<keyword evidence="7" id="KW-0804">Transcription</keyword>
<evidence type="ECO:0000256" key="6">
    <source>
        <dbReference type="ARBA" id="ARBA00023015"/>
    </source>
</evidence>
<name>A0A1G4ME98_LACFM</name>
<evidence type="ECO:0000313" key="14">
    <source>
        <dbReference type="Proteomes" id="UP000190831"/>
    </source>
</evidence>
<feature type="binding site" evidence="10">
    <location>
        <position position="141"/>
    </location>
    <ligand>
        <name>Zn(2+)</name>
        <dbReference type="ChEBI" id="CHEBI:29105"/>
        <label>2</label>
    </ligand>
</feature>
<protein>
    <submittedName>
        <fullName evidence="13">LAFE_0F01816g1_1</fullName>
    </submittedName>
</protein>
<dbReference type="InterPro" id="IPR001965">
    <property type="entry name" value="Znf_PHD"/>
</dbReference>
<dbReference type="OMA" id="PCDIVRS"/>
<evidence type="ECO:0000313" key="13">
    <source>
        <dbReference type="EMBL" id="SCW02229.1"/>
    </source>
</evidence>
<evidence type="ECO:0000256" key="5">
    <source>
        <dbReference type="ARBA" id="ARBA00022833"/>
    </source>
</evidence>
<evidence type="ECO:0000256" key="11">
    <source>
        <dbReference type="SAM" id="MobiDB-lite"/>
    </source>
</evidence>
<evidence type="ECO:0000256" key="1">
    <source>
        <dbReference type="ARBA" id="ARBA00004123"/>
    </source>
</evidence>
<dbReference type="Proteomes" id="UP000190831">
    <property type="component" value="Chromosome F"/>
</dbReference>
<dbReference type="SUPFAM" id="SSF57903">
    <property type="entry name" value="FYVE/PHD zinc finger"/>
    <property type="match status" value="1"/>
</dbReference>
<evidence type="ECO:0000256" key="10">
    <source>
        <dbReference type="PIRSR" id="PIRSR628651-51"/>
    </source>
</evidence>
<feature type="binding site" evidence="10">
    <location>
        <position position="130"/>
    </location>
    <ligand>
        <name>Zn(2+)</name>
        <dbReference type="ChEBI" id="CHEBI:29105"/>
        <label>1</label>
    </ligand>
</feature>
<feature type="binding site" evidence="10">
    <location>
        <position position="152"/>
    </location>
    <ligand>
        <name>Zn(2+)</name>
        <dbReference type="ChEBI" id="CHEBI:29105"/>
        <label>1</label>
    </ligand>
</feature>
<feature type="binding site" evidence="10">
    <location>
        <position position="155"/>
    </location>
    <ligand>
        <name>Zn(2+)</name>
        <dbReference type="ChEBI" id="CHEBI:29105"/>
        <label>1</label>
    </ligand>
</feature>
<accession>A0A1G4ME98</accession>
<dbReference type="STRING" id="4955.A0A1G4ME98"/>
<dbReference type="SMART" id="SM00249">
    <property type="entry name" value="PHD"/>
    <property type="match status" value="1"/>
</dbReference>
<keyword evidence="3 10" id="KW-0479">Metal-binding</keyword>
<evidence type="ECO:0000256" key="9">
    <source>
        <dbReference type="PIRSR" id="PIRSR628651-50"/>
    </source>
</evidence>
<keyword evidence="6" id="KW-0805">Transcription regulation</keyword>
<dbReference type="GO" id="GO:0000785">
    <property type="term" value="C:chromatin"/>
    <property type="evidence" value="ECO:0007669"/>
    <property type="project" value="UniProtKB-ARBA"/>
</dbReference>
<dbReference type="InterPro" id="IPR013083">
    <property type="entry name" value="Znf_RING/FYVE/PHD"/>
</dbReference>
<feature type="binding site" evidence="10">
    <location>
        <position position="174"/>
    </location>
    <ligand>
        <name>Zn(2+)</name>
        <dbReference type="ChEBI" id="CHEBI:29105"/>
        <label>2</label>
    </ligand>
</feature>
<feature type="domain" description="Zinc finger PHD-type" evidence="12">
    <location>
        <begin position="127"/>
        <end position="175"/>
    </location>
</feature>
<comment type="subcellular location">
    <subcellularLocation>
        <location evidence="1">Nucleus</location>
    </subcellularLocation>
</comment>
<evidence type="ECO:0000256" key="7">
    <source>
        <dbReference type="ARBA" id="ARBA00023163"/>
    </source>
</evidence>
<keyword evidence="5 10" id="KW-0862">Zinc</keyword>
<dbReference type="PANTHER" id="PTHR10333">
    <property type="entry name" value="INHIBITOR OF GROWTH PROTEIN"/>
    <property type="match status" value="1"/>
</dbReference>
<feature type="site" description="Histone H3K4me3 binding" evidence="9">
    <location>
        <position position="150"/>
    </location>
</feature>
<feature type="site" description="Histone H3K4me3 binding" evidence="9">
    <location>
        <position position="142"/>
    </location>
</feature>
<evidence type="ECO:0000256" key="3">
    <source>
        <dbReference type="ARBA" id="ARBA00022723"/>
    </source>
</evidence>
<reference evidence="14" key="1">
    <citation type="submission" date="2016-03" db="EMBL/GenBank/DDBJ databases">
        <authorList>
            <person name="Devillers H."/>
        </authorList>
    </citation>
    <scope>NUCLEOTIDE SEQUENCE [LARGE SCALE GENOMIC DNA]</scope>
</reference>
<feature type="site" description="Histone H3K4me3 binding" evidence="9">
    <location>
        <position position="138"/>
    </location>
</feature>
<dbReference type="OrthoDB" id="5411773at2759"/>
<feature type="binding site" evidence="10">
    <location>
        <position position="170"/>
    </location>
    <ligand>
        <name>Zn(2+)</name>
        <dbReference type="ChEBI" id="CHEBI:29105"/>
        <label>2</label>
    </ligand>
</feature>
<sequence>METDIRYSFLDTLDHLPSELIRSLWTIQGLELVSDGDATESHAFADREALKEAQHIERLLRHHSRYLRFQVGEMREMAEIKQRYEQERARRDASSPRNALPIPQAHSRAPLKIKINLKAQNPKEEVYCVCRDVSYGPMIACDNKRCPIEWFHYGCVGLVKAPKASQKWYCSDKCRRQATRR</sequence>
<dbReference type="InterPro" id="IPR028651">
    <property type="entry name" value="ING_fam"/>
</dbReference>
<feature type="site" description="Histone H3K4me3 binding" evidence="9">
    <location>
        <position position="127"/>
    </location>
</feature>
<keyword evidence="8" id="KW-0539">Nucleus</keyword>
<comment type="similarity">
    <text evidence="2">Belongs to the ING family.</text>
</comment>
<dbReference type="AlphaFoldDB" id="A0A1G4ME98"/>
<proteinExistence type="inferred from homology"/>
<dbReference type="GO" id="GO:0008270">
    <property type="term" value="F:zinc ion binding"/>
    <property type="evidence" value="ECO:0007669"/>
    <property type="project" value="UniProtKB-KW"/>
</dbReference>
<keyword evidence="14" id="KW-1185">Reference proteome</keyword>
<feature type="compositionally biased region" description="Basic and acidic residues" evidence="11">
    <location>
        <begin position="84"/>
        <end position="94"/>
    </location>
</feature>
<dbReference type="InterPro" id="IPR011011">
    <property type="entry name" value="Znf_FYVE_PHD"/>
</dbReference>